<name>A0A074ZA79_OPIVI</name>
<dbReference type="EMBL" id="KL596895">
    <property type="protein sequence ID" value="KER22497.1"/>
    <property type="molecule type" value="Genomic_DNA"/>
</dbReference>
<proteinExistence type="predicted"/>
<dbReference type="RefSeq" id="XP_009173740.1">
    <property type="nucleotide sequence ID" value="XM_009175476.1"/>
</dbReference>
<sequence>MFLTMSLTIGDLLPRVPIQDLRPNMFPFSICDVEKVEMVSIVLELDCPVNTEPRSQVIIKSTVEKADRDVAHIRIGEHSRKINRPPRNVDKYQALLGDSATAEHALDSGYNRFAKC</sequence>
<dbReference type="OrthoDB" id="8963429at2759"/>
<dbReference type="AlphaFoldDB" id="A0A074ZA79"/>
<protein>
    <submittedName>
        <fullName evidence="1">Uncharacterized protein</fullName>
    </submittedName>
</protein>
<dbReference type="Proteomes" id="UP000054324">
    <property type="component" value="Unassembled WGS sequence"/>
</dbReference>
<keyword evidence="2" id="KW-1185">Reference proteome</keyword>
<dbReference type="GeneID" id="20323591"/>
<accession>A0A074ZA79</accession>
<reference evidence="1 2" key="1">
    <citation type="submission" date="2013-11" db="EMBL/GenBank/DDBJ databases">
        <title>Opisthorchis viverrini - life in the bile duct.</title>
        <authorList>
            <person name="Young N.D."/>
            <person name="Nagarajan N."/>
            <person name="Lin S.J."/>
            <person name="Korhonen P.K."/>
            <person name="Jex A.R."/>
            <person name="Hall R.S."/>
            <person name="Safavi-Hemami H."/>
            <person name="Kaewkong W."/>
            <person name="Bertrand D."/>
            <person name="Gao S."/>
            <person name="Seet Q."/>
            <person name="Wongkham S."/>
            <person name="Teh B.T."/>
            <person name="Wongkham C."/>
            <person name="Intapan P.M."/>
            <person name="Maleewong W."/>
            <person name="Yang X."/>
            <person name="Hu M."/>
            <person name="Wang Z."/>
            <person name="Hofmann A."/>
            <person name="Sternberg P.W."/>
            <person name="Tan P."/>
            <person name="Wang J."/>
            <person name="Gasser R.B."/>
        </authorList>
    </citation>
    <scope>NUCLEOTIDE SEQUENCE [LARGE SCALE GENOMIC DNA]</scope>
</reference>
<dbReference type="KEGG" id="ovi:T265_09422"/>
<organism evidence="1 2">
    <name type="scientific">Opisthorchis viverrini</name>
    <name type="common">Southeast Asian liver fluke</name>
    <dbReference type="NCBI Taxonomy" id="6198"/>
    <lineage>
        <taxon>Eukaryota</taxon>
        <taxon>Metazoa</taxon>
        <taxon>Spiralia</taxon>
        <taxon>Lophotrochozoa</taxon>
        <taxon>Platyhelminthes</taxon>
        <taxon>Trematoda</taxon>
        <taxon>Digenea</taxon>
        <taxon>Opisthorchiida</taxon>
        <taxon>Opisthorchiata</taxon>
        <taxon>Opisthorchiidae</taxon>
        <taxon>Opisthorchis</taxon>
    </lineage>
</organism>
<evidence type="ECO:0000313" key="2">
    <source>
        <dbReference type="Proteomes" id="UP000054324"/>
    </source>
</evidence>
<dbReference type="CTD" id="20323591"/>
<evidence type="ECO:0000313" key="1">
    <source>
        <dbReference type="EMBL" id="KER22497.1"/>
    </source>
</evidence>
<gene>
    <name evidence="1" type="ORF">T265_09422</name>
</gene>